<keyword evidence="3" id="KW-1185">Reference proteome</keyword>
<protein>
    <submittedName>
        <fullName evidence="2">Histidine phosphatase family protein</fullName>
    </submittedName>
</protein>
<dbReference type="EMBL" id="CP092471">
    <property type="protein sequence ID" value="UVI39475.1"/>
    <property type="molecule type" value="Genomic_DNA"/>
</dbReference>
<dbReference type="InterPro" id="IPR029033">
    <property type="entry name" value="His_PPase_superfam"/>
</dbReference>
<dbReference type="RefSeq" id="WP_265558867.1">
    <property type="nucleotide sequence ID" value="NZ_CP092471.1"/>
</dbReference>
<evidence type="ECO:0000313" key="2">
    <source>
        <dbReference type="EMBL" id="UVI39475.1"/>
    </source>
</evidence>
<gene>
    <name evidence="2" type="ORF">L1F33_00475</name>
</gene>
<keyword evidence="1" id="KW-0732">Signal</keyword>
<dbReference type="PROSITE" id="PS51257">
    <property type="entry name" value="PROKAR_LIPOPROTEIN"/>
    <property type="match status" value="1"/>
</dbReference>
<feature type="chain" id="PRO_5046643565" evidence="1">
    <location>
        <begin position="25"/>
        <end position="169"/>
    </location>
</feature>
<dbReference type="SUPFAM" id="SSF53254">
    <property type="entry name" value="Phosphoglycerate mutase-like"/>
    <property type="match status" value="1"/>
</dbReference>
<evidence type="ECO:0000256" key="1">
    <source>
        <dbReference type="SAM" id="SignalP"/>
    </source>
</evidence>
<organism evidence="2 3">
    <name type="scientific">Qipengyuania spongiae</name>
    <dbReference type="NCBI Taxonomy" id="2909673"/>
    <lineage>
        <taxon>Bacteria</taxon>
        <taxon>Pseudomonadati</taxon>
        <taxon>Pseudomonadota</taxon>
        <taxon>Alphaproteobacteria</taxon>
        <taxon>Sphingomonadales</taxon>
        <taxon>Erythrobacteraceae</taxon>
        <taxon>Qipengyuania</taxon>
    </lineage>
</organism>
<feature type="signal peptide" evidence="1">
    <location>
        <begin position="1"/>
        <end position="24"/>
    </location>
</feature>
<name>A0ABY5SYS0_9SPHN</name>
<sequence>MRRSIRMLVLALTALTGCVGMSSAPSTDGGAFAGGKEIHVVRHLQKAAGEDPALTSEGGVAAIRLADLLADKGVVAIFATPTRRTMETGAPLANRLGIMITPYDPRDPDALVSAISSLQGSVLVIGHSNTVPDLVERLGGRQVPELTEQDYGTLFTIDEAGQVRSREIG</sequence>
<reference evidence="2" key="1">
    <citation type="submission" date="2022-02" db="EMBL/GenBank/DDBJ databases">
        <title>Qipengyuania spongiae sp. nov., isolated from marine sponge.</title>
        <authorList>
            <person name="Li Z."/>
            <person name="Zhang M."/>
        </authorList>
    </citation>
    <scope>NUCLEOTIDE SEQUENCE</scope>
    <source>
        <strain evidence="2">PHS-Z21</strain>
    </source>
</reference>
<evidence type="ECO:0000313" key="3">
    <source>
        <dbReference type="Proteomes" id="UP001065265"/>
    </source>
</evidence>
<dbReference type="InterPro" id="IPR013078">
    <property type="entry name" value="His_Pase_superF_clade-1"/>
</dbReference>
<proteinExistence type="predicted"/>
<accession>A0ABY5SYS0</accession>
<dbReference type="Proteomes" id="UP001065265">
    <property type="component" value="Chromosome"/>
</dbReference>
<dbReference type="Gene3D" id="3.40.50.1240">
    <property type="entry name" value="Phosphoglycerate mutase-like"/>
    <property type="match status" value="1"/>
</dbReference>
<dbReference type="Pfam" id="PF00300">
    <property type="entry name" value="His_Phos_1"/>
    <property type="match status" value="1"/>
</dbReference>